<feature type="chain" id="PRO_5021007384" description="Dynamin stalk domain-containing protein" evidence="2">
    <location>
        <begin position="33"/>
        <end position="525"/>
    </location>
</feature>
<feature type="compositionally biased region" description="Gly residues" evidence="1">
    <location>
        <begin position="422"/>
        <end position="431"/>
    </location>
</feature>
<dbReference type="EMBL" id="ML181318">
    <property type="protein sequence ID" value="THU75974.1"/>
    <property type="molecule type" value="Genomic_DNA"/>
</dbReference>
<evidence type="ECO:0000313" key="4">
    <source>
        <dbReference type="EMBL" id="THU75974.1"/>
    </source>
</evidence>
<dbReference type="GO" id="GO:0000266">
    <property type="term" value="P:mitochondrial fission"/>
    <property type="evidence" value="ECO:0007669"/>
    <property type="project" value="TreeGrafter"/>
</dbReference>
<keyword evidence="5" id="KW-1185">Reference proteome</keyword>
<evidence type="ECO:0000313" key="5">
    <source>
        <dbReference type="Proteomes" id="UP000297245"/>
    </source>
</evidence>
<dbReference type="Gene3D" id="3.40.50.300">
    <property type="entry name" value="P-loop containing nucleotide triphosphate hydrolases"/>
    <property type="match status" value="1"/>
</dbReference>
<feature type="signal peptide" evidence="2">
    <location>
        <begin position="1"/>
        <end position="32"/>
    </location>
</feature>
<dbReference type="GO" id="GO:0003924">
    <property type="term" value="F:GTPase activity"/>
    <property type="evidence" value="ECO:0007669"/>
    <property type="project" value="TreeGrafter"/>
</dbReference>
<dbReference type="Pfam" id="PF01031">
    <property type="entry name" value="Dynamin_M"/>
    <property type="match status" value="2"/>
</dbReference>
<dbReference type="Proteomes" id="UP000297245">
    <property type="component" value="Unassembled WGS sequence"/>
</dbReference>
<feature type="domain" description="Dynamin stalk" evidence="3">
    <location>
        <begin position="42"/>
        <end position="216"/>
    </location>
</feature>
<evidence type="ECO:0000256" key="2">
    <source>
        <dbReference type="SAM" id="SignalP"/>
    </source>
</evidence>
<organism evidence="4 5">
    <name type="scientific">Dendrothele bispora (strain CBS 962.96)</name>
    <dbReference type="NCBI Taxonomy" id="1314807"/>
    <lineage>
        <taxon>Eukaryota</taxon>
        <taxon>Fungi</taxon>
        <taxon>Dikarya</taxon>
        <taxon>Basidiomycota</taxon>
        <taxon>Agaricomycotina</taxon>
        <taxon>Agaricomycetes</taxon>
        <taxon>Agaricomycetidae</taxon>
        <taxon>Agaricales</taxon>
        <taxon>Agaricales incertae sedis</taxon>
        <taxon>Dendrothele</taxon>
    </lineage>
</organism>
<dbReference type="PANTHER" id="PTHR11566:SF235">
    <property type="entry name" value="DYNAMIN-RELATED PROTEIN DNM1"/>
    <property type="match status" value="1"/>
</dbReference>
<dbReference type="GO" id="GO:0048312">
    <property type="term" value="P:intracellular distribution of mitochondria"/>
    <property type="evidence" value="ECO:0007669"/>
    <property type="project" value="TreeGrafter"/>
</dbReference>
<feature type="region of interest" description="Disordered" evidence="1">
    <location>
        <begin position="470"/>
        <end position="502"/>
    </location>
</feature>
<dbReference type="GO" id="GO:0006897">
    <property type="term" value="P:endocytosis"/>
    <property type="evidence" value="ECO:0007669"/>
    <property type="project" value="TreeGrafter"/>
</dbReference>
<dbReference type="InterPro" id="IPR022812">
    <property type="entry name" value="Dynamin"/>
</dbReference>
<dbReference type="GO" id="GO:0016020">
    <property type="term" value="C:membrane"/>
    <property type="evidence" value="ECO:0007669"/>
    <property type="project" value="TreeGrafter"/>
</dbReference>
<accession>A0A4S8KKC3</accession>
<feature type="compositionally biased region" description="Basic residues" evidence="1">
    <location>
        <begin position="411"/>
        <end position="421"/>
    </location>
</feature>
<dbReference type="InterPro" id="IPR000375">
    <property type="entry name" value="Dynamin_stalk"/>
</dbReference>
<dbReference type="GO" id="GO:0016559">
    <property type="term" value="P:peroxisome fission"/>
    <property type="evidence" value="ECO:0007669"/>
    <property type="project" value="TreeGrafter"/>
</dbReference>
<dbReference type="AlphaFoldDB" id="A0A4S8KKC3"/>
<dbReference type="OrthoDB" id="5061070at2759"/>
<dbReference type="GO" id="GO:0005874">
    <property type="term" value="C:microtubule"/>
    <property type="evidence" value="ECO:0007669"/>
    <property type="project" value="TreeGrafter"/>
</dbReference>
<dbReference type="PANTHER" id="PTHR11566">
    <property type="entry name" value="DYNAMIN"/>
    <property type="match status" value="1"/>
</dbReference>
<dbReference type="GO" id="GO:0005739">
    <property type="term" value="C:mitochondrion"/>
    <property type="evidence" value="ECO:0007669"/>
    <property type="project" value="TreeGrafter"/>
</dbReference>
<feature type="compositionally biased region" description="Gly residues" evidence="1">
    <location>
        <begin position="367"/>
        <end position="377"/>
    </location>
</feature>
<dbReference type="SUPFAM" id="SSF52540">
    <property type="entry name" value="P-loop containing nucleoside triphosphate hydrolases"/>
    <property type="match status" value="1"/>
</dbReference>
<dbReference type="GO" id="GO:0005777">
    <property type="term" value="C:peroxisome"/>
    <property type="evidence" value="ECO:0007669"/>
    <property type="project" value="TreeGrafter"/>
</dbReference>
<dbReference type="GO" id="GO:0008017">
    <property type="term" value="F:microtubule binding"/>
    <property type="evidence" value="ECO:0007669"/>
    <property type="project" value="TreeGrafter"/>
</dbReference>
<proteinExistence type="predicted"/>
<feature type="region of interest" description="Disordered" evidence="1">
    <location>
        <begin position="307"/>
        <end position="433"/>
    </location>
</feature>
<dbReference type="Gene3D" id="1.20.120.1240">
    <property type="entry name" value="Dynamin, middle domain"/>
    <property type="match status" value="2"/>
</dbReference>
<feature type="compositionally biased region" description="Low complexity" evidence="1">
    <location>
        <begin position="338"/>
        <end position="351"/>
    </location>
</feature>
<name>A0A4S8KKC3_DENBC</name>
<evidence type="ECO:0000256" key="1">
    <source>
        <dbReference type="SAM" id="MobiDB-lite"/>
    </source>
</evidence>
<feature type="domain" description="Dynamin stalk" evidence="3">
    <location>
        <begin position="218"/>
        <end position="301"/>
    </location>
</feature>
<sequence>MNAKSATSSLTTFQNLILILAVSPANVDFANSESLKLARSGNAFDILSGLVYPLKLGFIGIVNRSQQDINSEKSMDDALRDETEFFKNHPAYRNIAHKNGTKYLAKTLNQVLLAHIRDKLPDMKARLNTLMGQAQQELNSFGDAAVFGDKNQHSLILPITIYILTITLPPKKQGALILRLMTQLARDFVSSIKGTNVDISTKELSGGARVYYIFNDMSIKLLEAPSLRCVELVYEELVKICYNCTNTELQRFPRLHAQLIEVVSGLLRERLGPTSDYTQSLIDIQSAYINTNHPAFVSGSALAHAQVNPPPRVQLPPRSRRQDKEDPSDDNASVNGMSIHPSTASHASSSTDIPLNLRDPRSAIGTTGAGASLGGEAPGSSPPSARETFLNYCFGQNGPRPVTGGVGHGSHGGHGHGHGHGHSGSGGGGILPVGREMAGADPVLTSGPMAATRTMDGNSAAYDMKSLGRHVEANENGRSRTSGGSGSDRKRIGGRFGAANGREEDPVFVGLDLEDDRLMMSLTSA</sequence>
<gene>
    <name evidence="4" type="ORF">K435DRAFT_974627</name>
</gene>
<keyword evidence="2" id="KW-0732">Signal</keyword>
<protein>
    <recommendedName>
        <fullName evidence="3">Dynamin stalk domain-containing protein</fullName>
    </recommendedName>
</protein>
<evidence type="ECO:0000259" key="3">
    <source>
        <dbReference type="Pfam" id="PF01031"/>
    </source>
</evidence>
<reference evidence="4 5" key="1">
    <citation type="journal article" date="2019" name="Nat. Ecol. Evol.">
        <title>Megaphylogeny resolves global patterns of mushroom evolution.</title>
        <authorList>
            <person name="Varga T."/>
            <person name="Krizsan K."/>
            <person name="Foldi C."/>
            <person name="Dima B."/>
            <person name="Sanchez-Garcia M."/>
            <person name="Sanchez-Ramirez S."/>
            <person name="Szollosi G.J."/>
            <person name="Szarkandi J.G."/>
            <person name="Papp V."/>
            <person name="Albert L."/>
            <person name="Andreopoulos W."/>
            <person name="Angelini C."/>
            <person name="Antonin V."/>
            <person name="Barry K.W."/>
            <person name="Bougher N.L."/>
            <person name="Buchanan P."/>
            <person name="Buyck B."/>
            <person name="Bense V."/>
            <person name="Catcheside P."/>
            <person name="Chovatia M."/>
            <person name="Cooper J."/>
            <person name="Damon W."/>
            <person name="Desjardin D."/>
            <person name="Finy P."/>
            <person name="Geml J."/>
            <person name="Haridas S."/>
            <person name="Hughes K."/>
            <person name="Justo A."/>
            <person name="Karasinski D."/>
            <person name="Kautmanova I."/>
            <person name="Kiss B."/>
            <person name="Kocsube S."/>
            <person name="Kotiranta H."/>
            <person name="LaButti K.M."/>
            <person name="Lechner B.E."/>
            <person name="Liimatainen K."/>
            <person name="Lipzen A."/>
            <person name="Lukacs Z."/>
            <person name="Mihaltcheva S."/>
            <person name="Morgado L.N."/>
            <person name="Niskanen T."/>
            <person name="Noordeloos M.E."/>
            <person name="Ohm R.A."/>
            <person name="Ortiz-Santana B."/>
            <person name="Ovrebo C."/>
            <person name="Racz N."/>
            <person name="Riley R."/>
            <person name="Savchenko A."/>
            <person name="Shiryaev A."/>
            <person name="Soop K."/>
            <person name="Spirin V."/>
            <person name="Szebenyi C."/>
            <person name="Tomsovsky M."/>
            <person name="Tulloss R.E."/>
            <person name="Uehling J."/>
            <person name="Grigoriev I.V."/>
            <person name="Vagvolgyi C."/>
            <person name="Papp T."/>
            <person name="Martin F.M."/>
            <person name="Miettinen O."/>
            <person name="Hibbett D.S."/>
            <person name="Nagy L.G."/>
        </authorList>
    </citation>
    <scope>NUCLEOTIDE SEQUENCE [LARGE SCALE GENOMIC DNA]</scope>
    <source>
        <strain evidence="4 5">CBS 962.96</strain>
    </source>
</reference>
<dbReference type="InterPro" id="IPR027417">
    <property type="entry name" value="P-loop_NTPase"/>
</dbReference>